<dbReference type="Proteomes" id="UP000199423">
    <property type="component" value="Unassembled WGS sequence"/>
</dbReference>
<evidence type="ECO:0000313" key="1">
    <source>
        <dbReference type="EMBL" id="SFV37835.1"/>
    </source>
</evidence>
<reference evidence="2" key="1">
    <citation type="submission" date="2016-10" db="EMBL/GenBank/DDBJ databases">
        <authorList>
            <person name="Varghese N."/>
            <person name="Submissions S."/>
        </authorList>
    </citation>
    <scope>NUCLEOTIDE SEQUENCE [LARGE SCALE GENOMIC DNA]</scope>
    <source>
        <strain evidence="2">DSM 1565</strain>
    </source>
</reference>
<evidence type="ECO:0000313" key="2">
    <source>
        <dbReference type="Proteomes" id="UP000199423"/>
    </source>
</evidence>
<protein>
    <submittedName>
        <fullName evidence="1">Uncharacterized protein</fullName>
    </submittedName>
</protein>
<gene>
    <name evidence="1" type="ORF">SAMN04488557_3362</name>
</gene>
<accession>A0A1I7NT78</accession>
<dbReference type="EMBL" id="FPCH01000003">
    <property type="protein sequence ID" value="SFV37835.1"/>
    <property type="molecule type" value="Genomic_DNA"/>
</dbReference>
<dbReference type="OrthoDB" id="7932643at2"/>
<name>A0A1I7NT78_9HYPH</name>
<organism evidence="1 2">
    <name type="scientific">Hyphomicrobium facile</name>
    <dbReference type="NCBI Taxonomy" id="51670"/>
    <lineage>
        <taxon>Bacteria</taxon>
        <taxon>Pseudomonadati</taxon>
        <taxon>Pseudomonadota</taxon>
        <taxon>Alphaproteobacteria</taxon>
        <taxon>Hyphomicrobiales</taxon>
        <taxon>Hyphomicrobiaceae</taxon>
        <taxon>Hyphomicrobium</taxon>
    </lineage>
</organism>
<keyword evidence="2" id="KW-1185">Reference proteome</keyword>
<dbReference type="RefSeq" id="WP_092868842.1">
    <property type="nucleotide sequence ID" value="NZ_FPCH01000003.1"/>
</dbReference>
<sequence length="143" mass="16099">MRLAEYTQRLSELARTVNRWLALAARLDVLRREKVALYAEEVAATLARAAANLATLEVYPNDRPALLSATRELGRIAGYVETIVATLEDHLDGRKRAGVKRRLEHLQPFDLEAAIREFGAFRHARRLASAEGYFRALADTLRA</sequence>
<proteinExistence type="predicted"/>
<dbReference type="AlphaFoldDB" id="A0A1I7NT78"/>
<dbReference type="STRING" id="51670.SAMN04488557_3362"/>